<dbReference type="Gene3D" id="3.40.50.300">
    <property type="entry name" value="P-loop containing nucleotide triphosphate hydrolases"/>
    <property type="match status" value="3"/>
</dbReference>
<evidence type="ECO:0000256" key="4">
    <source>
        <dbReference type="ARBA" id="ARBA00022771"/>
    </source>
</evidence>
<dbReference type="PANTHER" id="PTHR10887:SF341">
    <property type="entry name" value="NFX1-TYPE ZINC FINGER-CONTAINING PROTEIN 1"/>
    <property type="match status" value="1"/>
</dbReference>
<evidence type="ECO:0000256" key="6">
    <source>
        <dbReference type="ARBA" id="ARBA00022859"/>
    </source>
</evidence>
<keyword evidence="3 7" id="KW-0479">Metal-binding</keyword>
<dbReference type="PANTHER" id="PTHR10887">
    <property type="entry name" value="DNA2/NAM7 HELICASE FAMILY"/>
    <property type="match status" value="1"/>
</dbReference>
<evidence type="ECO:0008006" key="14">
    <source>
        <dbReference type="Google" id="ProtNLM"/>
    </source>
</evidence>
<organism evidence="12 13">
    <name type="scientific">Psilocybe cf. subviscida</name>
    <dbReference type="NCBI Taxonomy" id="2480587"/>
    <lineage>
        <taxon>Eukaryota</taxon>
        <taxon>Fungi</taxon>
        <taxon>Dikarya</taxon>
        <taxon>Basidiomycota</taxon>
        <taxon>Agaricomycotina</taxon>
        <taxon>Agaricomycetes</taxon>
        <taxon>Agaricomycetidae</taxon>
        <taxon>Agaricales</taxon>
        <taxon>Agaricineae</taxon>
        <taxon>Strophariaceae</taxon>
        <taxon>Psilocybe</taxon>
    </lineage>
</organism>
<evidence type="ECO:0000256" key="9">
    <source>
        <dbReference type="SAM" id="MobiDB-lite"/>
    </source>
</evidence>
<keyword evidence="6" id="KW-0391">Immunity</keyword>
<dbReference type="Pfam" id="PF13086">
    <property type="entry name" value="AAA_11"/>
    <property type="match status" value="1"/>
</dbReference>
<keyword evidence="8" id="KW-0175">Coiled coil</keyword>
<dbReference type="InterPro" id="IPR027417">
    <property type="entry name" value="P-loop_NTPase"/>
</dbReference>
<feature type="compositionally biased region" description="Polar residues" evidence="9">
    <location>
        <begin position="30"/>
        <end position="41"/>
    </location>
</feature>
<sequence>MSSPGVCRVYASGQNCRFGANCRFAHVQNGPGSPAQQTRSPNRGRGAFRGAAAQRGSASLRGGTPARPNDGVPPQTCRVFWQTGNCDRAFECQYRHTKNPNAAAGEAATSAVETHDQAPDFYSIQELATVAGTEATVAASLSNFNVSEVHNHIKPFLRDNYAFDSALKMQSFIRVLASMNEQNKEWTSNDAQSLLVTLVEGNGILRIVEILSFQPVLAINAGGQRALSFQQGFLPLLAFLTSGLLLKSTIQKNINRLYVTVEENYDEIQDTIRKSMKTLIERKSWKDPSSSSWSLDGATIFKTITTLLQQFFNRFKSAIRNHPEIVGMAQDLSAWFDIWVACVTTHSFEDAIADIDPRRRDLITDQLREDIHRLISIVEREFNQSIITKRASNRPTVSAAHRREAAIMRLTQTYDPPGTLRDKGPRHNNDFVSISDIRLAPTQEELLSADPPYLPINAAEAPHHLPEDSMERHLDIQFRLLREELISTLRASIQVLHNDIVSTWGSTRRQPSQLQTILKKNGGTYKTSGHDSVFFFVYTNVEFAPVQAERRDLTVSLWLDAPPGSACNKEAAKRVAYWKGSKRLQGGSLVALVTVAPGAVKIFLGVIASFGADIAESSKAFEDRIQVRISFFDPEVEFRALRREKLSKGDATYGLLVDSSVMFEASRPFLERIQSIEPQEVPFNRYIAPSGSLADVEVKPPRYATDPRFAYNLKCLAKNPSLTNNINNLDISRPNTLELARQQLAEFSTLDPSQVDAVLNTLTREVSLIQGPPGTGKSFTGRELLKVLFASKVKPIVLIAYTNHALDHMLTEVLDARITNKVIRLGSRSSDERIAEYTLDKLERAAERTALTRSMGRQFGVMKELEKDMRHVMEKIQLPKISAHAVAEYLEIHCPEHAVSLSNPPYWISELSRKLWAEEEQNGEWTQVAAKTKEPTEAKEYSRTLYGLWKSGEDLAFLTPPLPSPAPAPPSPKTESKLGPNVPELVADNVLENVDEVAKFFEGLGFGDTRPPIPTTDRPLSSLMDDQYIWRMSLNERIRVSAAWEAAMRSLAYDINLDRYNELREKYKEACKEYNDMKDETRRQLLTQVDLIACTTTGAAKLTSLISSIAPRVLMVEEAGQVLEAHILTSLVPSRDPQQLRPNLATFSLSMDSERGKTLFKFDRSLMERLADSVFPMTQLNVQRRMRPTISQFIRTILYPKLEDHAIVKAYPAVKGMQKDVFFMNHNNPEGGLEDSVSKYNSYEVEMIRDLVLYFLKQGKYSGPGDIAVLCAYLGQLQKVRAALKDMKIAVSLDARDEAELLKQGLEEEASFEEVNIVKHIRLGTVDIFQGQEAKIVIVSLVRNTGDFNSASASIGFLKSSNRINVALSRAKHGMYILGNAANLRRNPTWSTIIDNMEENGFIGQALPVVCARHPSEVRMVTRPKDLQRFAPEVCGEICQEQKCIVCLGDSEKQEIVDFLMQRRLHEIDLSSDDVSERLITLKCRHIFTVETLDGHCDMRSFYAVDDASGSYLGTRVPPIDYQSPPTCPTCRGPITSLRYGRVTKRATLDILEQNVASQMSRSLENLGPSMEEAAASVDSLKESAKKITQDTTGLSVINQAKRESGMAKASEPLPPVLLSLHAMNSIHGFSPSESRVWQTIVKPISKPYGIAHKIATTRSAHMHAYEGAYTTLYRLEFDSITNNPKILTNTPEELALAAVKKNIGQPPPKADSRFQVESIFYTIELRFMLAEVGRARIDSLSSSLTDPLGRQHKNTWRSFVGFLYDSCIIDGKKALDIAEKSSASKQAARCGVYVLKSEFERYRFAVLIKVKALQPQDPDNRVILGDDVASQSFSVRLERQRIQRVYVRSRPLRNTKDQAESRQWFEDNCNSKIARIIDEMQELENYVRKGGAYEPLSASEITDIVKAFNFSTTGHFYNCPNGHPFVITECGGAMQISTCPECGVEIGGGSHRLLDSNTTAPEFEAELRNRPGGITRGFY</sequence>
<evidence type="ECO:0000256" key="8">
    <source>
        <dbReference type="SAM" id="Coils"/>
    </source>
</evidence>
<feature type="domain" description="C3H1-type" evidence="10">
    <location>
        <begin position="1"/>
        <end position="29"/>
    </location>
</feature>
<dbReference type="SUPFAM" id="SSF52540">
    <property type="entry name" value="P-loop containing nucleoside triphosphate hydrolases"/>
    <property type="match status" value="1"/>
</dbReference>
<feature type="domain" description="C3H1-type" evidence="10">
    <location>
        <begin position="71"/>
        <end position="99"/>
    </location>
</feature>
<evidence type="ECO:0000313" key="12">
    <source>
        <dbReference type="EMBL" id="KAF5314903.1"/>
    </source>
</evidence>
<feature type="compositionally biased region" description="Pro residues" evidence="9">
    <location>
        <begin position="960"/>
        <end position="972"/>
    </location>
</feature>
<dbReference type="Gene3D" id="4.10.1000.10">
    <property type="entry name" value="Zinc finger, CCCH-type"/>
    <property type="match status" value="1"/>
</dbReference>
<gene>
    <name evidence="12" type="ORF">D9619_007516</name>
</gene>
<dbReference type="Proteomes" id="UP000567179">
    <property type="component" value="Unassembled WGS sequence"/>
</dbReference>
<dbReference type="InterPro" id="IPR041677">
    <property type="entry name" value="DNA2/NAM7_AAA_11"/>
</dbReference>
<dbReference type="GO" id="GO:0008270">
    <property type="term" value="F:zinc ion binding"/>
    <property type="evidence" value="ECO:0007669"/>
    <property type="project" value="UniProtKB-KW"/>
</dbReference>
<feature type="compositionally biased region" description="Low complexity" evidence="9">
    <location>
        <begin position="43"/>
        <end position="63"/>
    </location>
</feature>
<dbReference type="CDD" id="cd18808">
    <property type="entry name" value="SF1_C_Upf1"/>
    <property type="match status" value="1"/>
</dbReference>
<evidence type="ECO:0000256" key="3">
    <source>
        <dbReference type="ARBA" id="ARBA00022723"/>
    </source>
</evidence>
<reference evidence="12 13" key="1">
    <citation type="journal article" date="2020" name="ISME J.">
        <title>Uncovering the hidden diversity of litter-decomposition mechanisms in mushroom-forming fungi.</title>
        <authorList>
            <person name="Floudas D."/>
            <person name="Bentzer J."/>
            <person name="Ahren D."/>
            <person name="Johansson T."/>
            <person name="Persson P."/>
            <person name="Tunlid A."/>
        </authorList>
    </citation>
    <scope>NUCLEOTIDE SEQUENCE [LARGE SCALE GENOMIC DNA]</scope>
    <source>
        <strain evidence="12 13">CBS 101986</strain>
    </source>
</reference>
<evidence type="ECO:0000256" key="1">
    <source>
        <dbReference type="ARBA" id="ARBA00004496"/>
    </source>
</evidence>
<dbReference type="PROSITE" id="PS50103">
    <property type="entry name" value="ZF_C3H1"/>
    <property type="match status" value="2"/>
</dbReference>
<comment type="subcellular location">
    <subcellularLocation>
        <location evidence="1">Cytoplasm</location>
    </subcellularLocation>
</comment>
<dbReference type="GO" id="GO:0005737">
    <property type="term" value="C:cytoplasm"/>
    <property type="evidence" value="ECO:0007669"/>
    <property type="project" value="UniProtKB-SubCell"/>
</dbReference>
<dbReference type="GO" id="GO:0004386">
    <property type="term" value="F:helicase activity"/>
    <property type="evidence" value="ECO:0007669"/>
    <property type="project" value="InterPro"/>
</dbReference>
<dbReference type="InterPro" id="IPR041679">
    <property type="entry name" value="DNA2/NAM7-like_C"/>
</dbReference>
<protein>
    <recommendedName>
        <fullName evidence="14">NFX1-type zinc finger-containing protein 1</fullName>
    </recommendedName>
</protein>
<dbReference type="SMART" id="SM00356">
    <property type="entry name" value="ZnF_C3H1"/>
    <property type="match status" value="2"/>
</dbReference>
<feature type="region of interest" description="Disordered" evidence="9">
    <location>
        <begin position="29"/>
        <end position="74"/>
    </location>
</feature>
<dbReference type="InterPro" id="IPR000571">
    <property type="entry name" value="Znf_CCCH"/>
</dbReference>
<evidence type="ECO:0000256" key="5">
    <source>
        <dbReference type="ARBA" id="ARBA00022833"/>
    </source>
</evidence>
<dbReference type="GO" id="GO:0002376">
    <property type="term" value="P:immune system process"/>
    <property type="evidence" value="ECO:0007669"/>
    <property type="project" value="UniProtKB-KW"/>
</dbReference>
<dbReference type="InterPro" id="IPR047187">
    <property type="entry name" value="SF1_C_Upf1"/>
</dbReference>
<dbReference type="InterPro" id="IPR041367">
    <property type="entry name" value="Znf-CCCH_4"/>
</dbReference>
<feature type="zinc finger region" description="C3H1-type" evidence="7">
    <location>
        <begin position="71"/>
        <end position="99"/>
    </location>
</feature>
<dbReference type="EMBL" id="JAACJJ010000043">
    <property type="protein sequence ID" value="KAF5314903.1"/>
    <property type="molecule type" value="Genomic_DNA"/>
</dbReference>
<evidence type="ECO:0000313" key="13">
    <source>
        <dbReference type="Proteomes" id="UP000567179"/>
    </source>
</evidence>
<dbReference type="Pfam" id="PF20173">
    <property type="entry name" value="ZnF_RZ-type"/>
    <property type="match status" value="1"/>
</dbReference>
<name>A0A8H5B2M0_9AGAR</name>
<evidence type="ECO:0000256" key="7">
    <source>
        <dbReference type="PROSITE-ProRule" id="PRU00723"/>
    </source>
</evidence>
<keyword evidence="2" id="KW-0963">Cytoplasm</keyword>
<keyword evidence="4 7" id="KW-0863">Zinc-finger</keyword>
<dbReference type="InterPro" id="IPR046439">
    <property type="entry name" value="ZF_RZ_dom"/>
</dbReference>
<proteinExistence type="predicted"/>
<evidence type="ECO:0000259" key="10">
    <source>
        <dbReference type="PROSITE" id="PS50103"/>
    </source>
</evidence>
<comment type="caution">
    <text evidence="12">The sequence shown here is derived from an EMBL/GenBank/DDBJ whole genome shotgun (WGS) entry which is preliminary data.</text>
</comment>
<dbReference type="GO" id="GO:0031380">
    <property type="term" value="C:nuclear RNA-directed RNA polymerase complex"/>
    <property type="evidence" value="ECO:0007669"/>
    <property type="project" value="TreeGrafter"/>
</dbReference>
<feature type="region of interest" description="Disordered" evidence="9">
    <location>
        <begin position="959"/>
        <end position="978"/>
    </location>
</feature>
<dbReference type="OrthoDB" id="2423195at2759"/>
<feature type="domain" description="RZ-type" evidence="11">
    <location>
        <begin position="1897"/>
        <end position="1971"/>
    </location>
</feature>
<feature type="coiled-coil region" evidence="8">
    <location>
        <begin position="1057"/>
        <end position="1084"/>
    </location>
</feature>
<dbReference type="PROSITE" id="PS51981">
    <property type="entry name" value="ZF_RZ"/>
    <property type="match status" value="1"/>
</dbReference>
<evidence type="ECO:0000256" key="2">
    <source>
        <dbReference type="ARBA" id="ARBA00022490"/>
    </source>
</evidence>
<keyword evidence="5 7" id="KW-0862">Zinc</keyword>
<dbReference type="Pfam" id="PF13087">
    <property type="entry name" value="AAA_12"/>
    <property type="match status" value="1"/>
</dbReference>
<dbReference type="InterPro" id="IPR045055">
    <property type="entry name" value="DNA2/NAM7-like"/>
</dbReference>
<keyword evidence="13" id="KW-1185">Reference proteome</keyword>
<evidence type="ECO:0000259" key="11">
    <source>
        <dbReference type="PROSITE" id="PS51981"/>
    </source>
</evidence>
<accession>A0A8H5B2M0</accession>
<feature type="zinc finger region" description="C3H1-type" evidence="7">
    <location>
        <begin position="1"/>
        <end position="29"/>
    </location>
</feature>
<dbReference type="Pfam" id="PF18044">
    <property type="entry name" value="zf-CCCH_4"/>
    <property type="match status" value="1"/>
</dbReference>
<dbReference type="GO" id="GO:0031048">
    <property type="term" value="P:regulatory ncRNA-mediated heterochromatin formation"/>
    <property type="evidence" value="ECO:0007669"/>
    <property type="project" value="TreeGrafter"/>
</dbReference>